<dbReference type="OrthoDB" id="550577at2759"/>
<name>A0A8J2RCV8_9CRUS</name>
<keyword evidence="4" id="KW-1185">Reference proteome</keyword>
<gene>
    <name evidence="3" type="ORF">DGAL_LOCUS1234</name>
</gene>
<feature type="chain" id="PRO_5035159112" evidence="2">
    <location>
        <begin position="20"/>
        <end position="263"/>
    </location>
</feature>
<keyword evidence="2" id="KW-0732">Signal</keyword>
<dbReference type="Proteomes" id="UP000789390">
    <property type="component" value="Unassembled WGS sequence"/>
</dbReference>
<reference evidence="3" key="1">
    <citation type="submission" date="2021-11" db="EMBL/GenBank/DDBJ databases">
        <authorList>
            <person name="Schell T."/>
        </authorList>
    </citation>
    <scope>NUCLEOTIDE SEQUENCE</scope>
    <source>
        <strain evidence="3">M5</strain>
    </source>
</reference>
<proteinExistence type="predicted"/>
<organism evidence="3 4">
    <name type="scientific">Daphnia galeata</name>
    <dbReference type="NCBI Taxonomy" id="27404"/>
    <lineage>
        <taxon>Eukaryota</taxon>
        <taxon>Metazoa</taxon>
        <taxon>Ecdysozoa</taxon>
        <taxon>Arthropoda</taxon>
        <taxon>Crustacea</taxon>
        <taxon>Branchiopoda</taxon>
        <taxon>Diplostraca</taxon>
        <taxon>Cladocera</taxon>
        <taxon>Anomopoda</taxon>
        <taxon>Daphniidae</taxon>
        <taxon>Daphnia</taxon>
    </lineage>
</organism>
<sequence length="263" mass="28667">MLLLSHLLLVMTSCWLVSGQSVPTVPCYGPDCSVTKSTTESITGDSTSTTSTTPSTTTFTTPPTTTPPSGSIQRTVVFIYKVTQPNQDMFIRGGIDSAIVRPICQGDQDAETSKCAISIETNSLGTGTSWQKYDAWRIGDTKLDWYGAQKGQGTYNGALAQGTPMAWTTDNPAAPEYQPLNKWGDAHWMVDFDMDCSETEMGWFDVKAFLTNFGWESDIVQYPCSGPDGSDPTPYSGTKNHMARCGFINRFNFNAGSCEIIAF</sequence>
<dbReference type="AlphaFoldDB" id="A0A8J2RCV8"/>
<evidence type="ECO:0000313" key="4">
    <source>
        <dbReference type="Proteomes" id="UP000789390"/>
    </source>
</evidence>
<accession>A0A8J2RCV8</accession>
<dbReference type="EMBL" id="CAKKLH010000013">
    <property type="protein sequence ID" value="CAH0099120.1"/>
    <property type="molecule type" value="Genomic_DNA"/>
</dbReference>
<comment type="caution">
    <text evidence="3">The sequence shown here is derived from an EMBL/GenBank/DDBJ whole genome shotgun (WGS) entry which is preliminary data.</text>
</comment>
<feature type="region of interest" description="Disordered" evidence="1">
    <location>
        <begin position="37"/>
        <end position="69"/>
    </location>
</feature>
<protein>
    <submittedName>
        <fullName evidence="3">Uncharacterized protein</fullName>
    </submittedName>
</protein>
<feature type="signal peptide" evidence="2">
    <location>
        <begin position="1"/>
        <end position="19"/>
    </location>
</feature>
<evidence type="ECO:0000256" key="1">
    <source>
        <dbReference type="SAM" id="MobiDB-lite"/>
    </source>
</evidence>
<evidence type="ECO:0000313" key="3">
    <source>
        <dbReference type="EMBL" id="CAH0099120.1"/>
    </source>
</evidence>
<evidence type="ECO:0000256" key="2">
    <source>
        <dbReference type="SAM" id="SignalP"/>
    </source>
</evidence>